<proteinExistence type="predicted"/>
<evidence type="ECO:0000313" key="2">
    <source>
        <dbReference type="EMBL" id="CRL03813.1"/>
    </source>
</evidence>
<keyword evidence="1" id="KW-0472">Membrane</keyword>
<evidence type="ECO:0000256" key="1">
    <source>
        <dbReference type="SAM" id="Phobius"/>
    </source>
</evidence>
<dbReference type="Proteomes" id="UP000183832">
    <property type="component" value="Unassembled WGS sequence"/>
</dbReference>
<sequence>MDGDRGYMQSNGVSSKNHNMFSWFQIKSKLRDCDVETGKDVEIDDEVNADFYSFDHGSIFYYRTTDCPPQLTSEIYAQRVFNFFTKFWAEIFGSINIVVTFFITFGLQLYRFLLYGIIRAIIVGIVQISSDYLLKPLLAVLFNGLLQPLFVLLQNIFQSLRNMFGPLVNLIADVFKPLIELIKAFRVVEVKNFNKELRESTPYQTFQGQHET</sequence>
<name>A0A1J1IUB8_9DIPT</name>
<dbReference type="EMBL" id="CVRI01000059">
    <property type="protein sequence ID" value="CRL03813.1"/>
    <property type="molecule type" value="Genomic_DNA"/>
</dbReference>
<dbReference type="AlphaFoldDB" id="A0A1J1IUB8"/>
<protein>
    <submittedName>
        <fullName evidence="2">CLUMA_CG016519, isoform A</fullName>
    </submittedName>
</protein>
<dbReference type="OrthoDB" id="10045204at2759"/>
<keyword evidence="1" id="KW-1133">Transmembrane helix</keyword>
<evidence type="ECO:0000313" key="3">
    <source>
        <dbReference type="Proteomes" id="UP000183832"/>
    </source>
</evidence>
<reference evidence="2 3" key="1">
    <citation type="submission" date="2015-04" db="EMBL/GenBank/DDBJ databases">
        <authorList>
            <person name="Syromyatnikov M.Y."/>
            <person name="Popov V.N."/>
        </authorList>
    </citation>
    <scope>NUCLEOTIDE SEQUENCE [LARGE SCALE GENOMIC DNA]</scope>
</reference>
<accession>A0A1J1IUB8</accession>
<dbReference type="STRING" id="568069.A0A1J1IUB8"/>
<gene>
    <name evidence="2" type="ORF">CLUMA_CG016519</name>
</gene>
<organism evidence="2 3">
    <name type="scientific">Clunio marinus</name>
    <dbReference type="NCBI Taxonomy" id="568069"/>
    <lineage>
        <taxon>Eukaryota</taxon>
        <taxon>Metazoa</taxon>
        <taxon>Ecdysozoa</taxon>
        <taxon>Arthropoda</taxon>
        <taxon>Hexapoda</taxon>
        <taxon>Insecta</taxon>
        <taxon>Pterygota</taxon>
        <taxon>Neoptera</taxon>
        <taxon>Endopterygota</taxon>
        <taxon>Diptera</taxon>
        <taxon>Nematocera</taxon>
        <taxon>Chironomoidea</taxon>
        <taxon>Chironomidae</taxon>
        <taxon>Clunio</taxon>
    </lineage>
</organism>
<keyword evidence="1" id="KW-0812">Transmembrane</keyword>
<feature type="transmembrane region" description="Helical" evidence="1">
    <location>
        <begin position="87"/>
        <end position="105"/>
    </location>
</feature>
<keyword evidence="3" id="KW-1185">Reference proteome</keyword>